<keyword evidence="10" id="KW-0282">Flagellum</keyword>
<keyword evidence="10" id="KW-0969">Cilium</keyword>
<dbReference type="OrthoDB" id="5298032at2"/>
<keyword evidence="6" id="KW-0804">Transcription</keyword>
<evidence type="ECO:0000256" key="3">
    <source>
        <dbReference type="ARBA" id="ARBA00022491"/>
    </source>
</evidence>
<keyword evidence="3" id="KW-0678">Repressor</keyword>
<evidence type="ECO:0000256" key="8">
    <source>
        <dbReference type="ARBA" id="ARBA00030117"/>
    </source>
</evidence>
<dbReference type="GO" id="GO:0045892">
    <property type="term" value="P:negative regulation of DNA-templated transcription"/>
    <property type="evidence" value="ECO:0007669"/>
    <property type="project" value="InterPro"/>
</dbReference>
<evidence type="ECO:0000313" key="10">
    <source>
        <dbReference type="EMBL" id="RID97299.1"/>
    </source>
</evidence>
<evidence type="ECO:0000256" key="2">
    <source>
        <dbReference type="ARBA" id="ARBA00017823"/>
    </source>
</evidence>
<comment type="function">
    <text evidence="7">Responsible for the coupling of flagellin expression to flagellar assembly by preventing expression of the flagellin genes when a component of the middle class of proteins is defective. It negatively regulates flagellar genes by inhibiting the activity of FliA by directly binding to FliA.</text>
</comment>
<keyword evidence="11" id="KW-1185">Reference proteome</keyword>
<comment type="similarity">
    <text evidence="1">Belongs to the FlgM family.</text>
</comment>
<dbReference type="InterPro" id="IPR031316">
    <property type="entry name" value="FlgM_C"/>
</dbReference>
<dbReference type="AlphaFoldDB" id="A0A398C2R8"/>
<evidence type="ECO:0000256" key="1">
    <source>
        <dbReference type="ARBA" id="ARBA00005322"/>
    </source>
</evidence>
<dbReference type="SUPFAM" id="SSF101498">
    <property type="entry name" value="Anti-sigma factor FlgM"/>
    <property type="match status" value="1"/>
</dbReference>
<evidence type="ECO:0000256" key="4">
    <source>
        <dbReference type="ARBA" id="ARBA00022795"/>
    </source>
</evidence>
<evidence type="ECO:0000256" key="5">
    <source>
        <dbReference type="ARBA" id="ARBA00023015"/>
    </source>
</evidence>
<organism evidence="10 11">
    <name type="scientific">Simplicispira hankyongi</name>
    <dbReference type="NCBI Taxonomy" id="2315688"/>
    <lineage>
        <taxon>Bacteria</taxon>
        <taxon>Pseudomonadati</taxon>
        <taxon>Pseudomonadota</taxon>
        <taxon>Betaproteobacteria</taxon>
        <taxon>Burkholderiales</taxon>
        <taxon>Comamonadaceae</taxon>
        <taxon>Simplicispira</taxon>
    </lineage>
</organism>
<dbReference type="Proteomes" id="UP000266302">
    <property type="component" value="Unassembled WGS sequence"/>
</dbReference>
<keyword evidence="4" id="KW-1005">Bacterial flagellum biogenesis</keyword>
<evidence type="ECO:0000256" key="7">
    <source>
        <dbReference type="ARBA" id="ARBA00024739"/>
    </source>
</evidence>
<keyword evidence="10" id="KW-0966">Cell projection</keyword>
<evidence type="ECO:0000256" key="6">
    <source>
        <dbReference type="ARBA" id="ARBA00023163"/>
    </source>
</evidence>
<dbReference type="InterPro" id="IPR035890">
    <property type="entry name" value="Anti-sigma-28_factor_FlgM_sf"/>
</dbReference>
<gene>
    <name evidence="10" type="primary">flgM</name>
    <name evidence="10" type="ORF">D3F03_15060</name>
</gene>
<sequence length="106" mass="10759">MKIGQTPELTSAVAQSNASKQAKTAASAAQEGAKGAASVAASGVPVTLSRNAREIEQNSRTSSDFDASRVKAVRSAIESGTFKVNAGAIADKMLANAEEIIGHSRG</sequence>
<dbReference type="Pfam" id="PF04316">
    <property type="entry name" value="FlgM"/>
    <property type="match status" value="1"/>
</dbReference>
<dbReference type="GO" id="GO:0044781">
    <property type="term" value="P:bacterial-type flagellum organization"/>
    <property type="evidence" value="ECO:0007669"/>
    <property type="project" value="UniProtKB-KW"/>
</dbReference>
<comment type="caution">
    <text evidence="10">The sequence shown here is derived from an EMBL/GenBank/DDBJ whole genome shotgun (WGS) entry which is preliminary data.</text>
</comment>
<dbReference type="InterPro" id="IPR007412">
    <property type="entry name" value="FlgM"/>
</dbReference>
<name>A0A398C2R8_9BURK</name>
<proteinExistence type="inferred from homology"/>
<evidence type="ECO:0000313" key="11">
    <source>
        <dbReference type="Proteomes" id="UP000266302"/>
    </source>
</evidence>
<reference evidence="10 11" key="1">
    <citation type="submission" date="2018-09" db="EMBL/GenBank/DDBJ databases">
        <title>Draft genome of Simplicispira sp. NY-02.</title>
        <authorList>
            <person name="Im W.T."/>
        </authorList>
    </citation>
    <scope>NUCLEOTIDE SEQUENCE [LARGE SCALE GENOMIC DNA]</scope>
    <source>
        <strain evidence="10 11">NY-02</strain>
    </source>
</reference>
<dbReference type="RefSeq" id="WP_119110252.1">
    <property type="nucleotide sequence ID" value="NZ_QXJC01000008.1"/>
</dbReference>
<accession>A0A398C2R8</accession>
<feature type="domain" description="Anti-sigma-28 factor FlgM C-terminal" evidence="9">
    <location>
        <begin position="46"/>
        <end position="94"/>
    </location>
</feature>
<dbReference type="EMBL" id="QXJC01000008">
    <property type="protein sequence ID" value="RID97299.1"/>
    <property type="molecule type" value="Genomic_DNA"/>
</dbReference>
<protein>
    <recommendedName>
        <fullName evidence="2">Negative regulator of flagellin synthesis</fullName>
    </recommendedName>
    <alternativeName>
        <fullName evidence="8">Anti-sigma-28 factor</fullName>
    </alternativeName>
</protein>
<evidence type="ECO:0000259" key="9">
    <source>
        <dbReference type="Pfam" id="PF04316"/>
    </source>
</evidence>
<keyword evidence="5" id="KW-0805">Transcription regulation</keyword>
<dbReference type="NCBIfam" id="TIGR03824">
    <property type="entry name" value="FlgM_jcvi"/>
    <property type="match status" value="1"/>
</dbReference>